<dbReference type="InterPro" id="IPR023159">
    <property type="entry name" value="SO1590-like_sf"/>
</dbReference>
<dbReference type="RefSeq" id="WP_188694702.1">
    <property type="nucleotide sequence ID" value="NZ_BMLS01000003.1"/>
</dbReference>
<dbReference type="SUPFAM" id="SSF159238">
    <property type="entry name" value="SO1590-like"/>
    <property type="match status" value="1"/>
</dbReference>
<evidence type="ECO:0008006" key="3">
    <source>
        <dbReference type="Google" id="ProtNLM"/>
    </source>
</evidence>
<dbReference type="Proteomes" id="UP000606935">
    <property type="component" value="Unassembled WGS sequence"/>
</dbReference>
<dbReference type="EMBL" id="BMLS01000003">
    <property type="protein sequence ID" value="GGO69856.1"/>
    <property type="molecule type" value="Genomic_DNA"/>
</dbReference>
<evidence type="ECO:0000313" key="1">
    <source>
        <dbReference type="EMBL" id="GGO69856.1"/>
    </source>
</evidence>
<keyword evidence="2" id="KW-1185">Reference proteome</keyword>
<dbReference type="Pfam" id="PF11528">
    <property type="entry name" value="DUF3224"/>
    <property type="match status" value="1"/>
</dbReference>
<dbReference type="Gene3D" id="2.40.350.10">
    <property type="entry name" value="SO1590-like"/>
    <property type="match status" value="1"/>
</dbReference>
<reference evidence="1" key="2">
    <citation type="submission" date="2020-09" db="EMBL/GenBank/DDBJ databases">
        <authorList>
            <person name="Sun Q."/>
            <person name="Zhou Y."/>
        </authorList>
    </citation>
    <scope>NUCLEOTIDE SEQUENCE</scope>
    <source>
        <strain evidence="1">CGMCC 1.7086</strain>
    </source>
</reference>
<comment type="caution">
    <text evidence="1">The sequence shown here is derived from an EMBL/GenBank/DDBJ whole genome shotgun (WGS) entry which is preliminary data.</text>
</comment>
<dbReference type="AlphaFoldDB" id="A0A917Z0W0"/>
<evidence type="ECO:0000313" key="2">
    <source>
        <dbReference type="Proteomes" id="UP000606935"/>
    </source>
</evidence>
<name>A0A917Z0W0_9ALTE</name>
<gene>
    <name evidence="1" type="ORF">GCM10010982_21990</name>
</gene>
<organism evidence="1 2">
    <name type="scientific">Bowmanella pacifica</name>
    <dbReference type="NCBI Taxonomy" id="502051"/>
    <lineage>
        <taxon>Bacteria</taxon>
        <taxon>Pseudomonadati</taxon>
        <taxon>Pseudomonadota</taxon>
        <taxon>Gammaproteobacteria</taxon>
        <taxon>Alteromonadales</taxon>
        <taxon>Alteromonadaceae</taxon>
        <taxon>Bowmanella</taxon>
    </lineage>
</organism>
<protein>
    <recommendedName>
        <fullName evidence="3">DUF3224 domain-containing protein</fullName>
    </recommendedName>
</protein>
<proteinExistence type="predicted"/>
<dbReference type="InterPro" id="IPR021607">
    <property type="entry name" value="DUF3224"/>
</dbReference>
<reference evidence="1" key="1">
    <citation type="journal article" date="2014" name="Int. J. Syst. Evol. Microbiol.">
        <title>Complete genome sequence of Corynebacterium casei LMG S-19264T (=DSM 44701T), isolated from a smear-ripened cheese.</title>
        <authorList>
            <consortium name="US DOE Joint Genome Institute (JGI-PGF)"/>
            <person name="Walter F."/>
            <person name="Albersmeier A."/>
            <person name="Kalinowski J."/>
            <person name="Ruckert C."/>
        </authorList>
    </citation>
    <scope>NUCLEOTIDE SEQUENCE</scope>
    <source>
        <strain evidence="1">CGMCC 1.7086</strain>
    </source>
</reference>
<sequence>MQARGEFEVRVQSIPSYTQGKDGITLGRMSIDKTFSGDLQGQSKGEMLSAKHADKQAAGYVAIEQVSGNLDGRQGSFVMQHYGTMQGANQHLVLEVLPHSATGQLQGLSGRMLINLSGGQHSYVFDYRLPEPESVDAPDESMS</sequence>
<accession>A0A917Z0W0</accession>